<evidence type="ECO:0000259" key="8">
    <source>
        <dbReference type="PROSITE" id="PS51007"/>
    </source>
</evidence>
<dbReference type="PANTHER" id="PTHR11961">
    <property type="entry name" value="CYTOCHROME C"/>
    <property type="match status" value="1"/>
</dbReference>
<proteinExistence type="predicted"/>
<evidence type="ECO:0000256" key="7">
    <source>
        <dbReference type="SAM" id="SignalP"/>
    </source>
</evidence>
<dbReference type="Gene3D" id="1.10.760.10">
    <property type="entry name" value="Cytochrome c-like domain"/>
    <property type="match status" value="1"/>
</dbReference>
<name>A0A4V2KTG7_9HYPH</name>
<comment type="caution">
    <text evidence="9">The sequence shown here is derived from an EMBL/GenBank/DDBJ whole genome shotgun (WGS) entry which is preliminary data.</text>
</comment>
<dbReference type="GO" id="GO:0046872">
    <property type="term" value="F:metal ion binding"/>
    <property type="evidence" value="ECO:0007669"/>
    <property type="project" value="UniProtKB-KW"/>
</dbReference>
<keyword evidence="5 6" id="KW-0408">Iron</keyword>
<evidence type="ECO:0000256" key="2">
    <source>
        <dbReference type="ARBA" id="ARBA00022617"/>
    </source>
</evidence>
<evidence type="ECO:0000256" key="1">
    <source>
        <dbReference type="ARBA" id="ARBA00022448"/>
    </source>
</evidence>
<feature type="chain" id="PRO_5020555406" evidence="7">
    <location>
        <begin position="22"/>
        <end position="131"/>
    </location>
</feature>
<gene>
    <name evidence="9" type="ORF">EYW49_12180</name>
</gene>
<keyword evidence="1" id="KW-0813">Transport</keyword>
<dbReference type="InterPro" id="IPR036909">
    <property type="entry name" value="Cyt_c-like_dom_sf"/>
</dbReference>
<dbReference type="Proteomes" id="UP000292781">
    <property type="component" value="Unassembled WGS sequence"/>
</dbReference>
<keyword evidence="2 6" id="KW-0349">Heme</keyword>
<feature type="domain" description="Cytochrome c" evidence="8">
    <location>
        <begin position="22"/>
        <end position="125"/>
    </location>
</feature>
<protein>
    <submittedName>
        <fullName evidence="9">C-type cytochrome</fullName>
    </submittedName>
</protein>
<dbReference type="InterPro" id="IPR009056">
    <property type="entry name" value="Cyt_c-like_dom"/>
</dbReference>
<dbReference type="InterPro" id="IPR002327">
    <property type="entry name" value="Cyt_c_1A/1B"/>
</dbReference>
<feature type="signal peptide" evidence="7">
    <location>
        <begin position="1"/>
        <end position="21"/>
    </location>
</feature>
<dbReference type="SUPFAM" id="SSF46626">
    <property type="entry name" value="Cytochrome c"/>
    <property type="match status" value="1"/>
</dbReference>
<evidence type="ECO:0000256" key="5">
    <source>
        <dbReference type="ARBA" id="ARBA00023004"/>
    </source>
</evidence>
<organism evidence="9 10">
    <name type="scientific">Siculibacillus lacustris</name>
    <dbReference type="NCBI Taxonomy" id="1549641"/>
    <lineage>
        <taxon>Bacteria</taxon>
        <taxon>Pseudomonadati</taxon>
        <taxon>Pseudomonadota</taxon>
        <taxon>Alphaproteobacteria</taxon>
        <taxon>Hyphomicrobiales</taxon>
        <taxon>Ancalomicrobiaceae</taxon>
        <taxon>Siculibacillus</taxon>
    </lineage>
</organism>
<evidence type="ECO:0000256" key="4">
    <source>
        <dbReference type="ARBA" id="ARBA00022982"/>
    </source>
</evidence>
<dbReference type="EMBL" id="SJFN01000016">
    <property type="protein sequence ID" value="TBW37214.1"/>
    <property type="molecule type" value="Genomic_DNA"/>
</dbReference>
<dbReference type="GO" id="GO:0020037">
    <property type="term" value="F:heme binding"/>
    <property type="evidence" value="ECO:0007669"/>
    <property type="project" value="InterPro"/>
</dbReference>
<keyword evidence="4" id="KW-0249">Electron transport</keyword>
<keyword evidence="10" id="KW-1185">Reference proteome</keyword>
<dbReference type="PRINTS" id="PR00604">
    <property type="entry name" value="CYTCHRMECIAB"/>
</dbReference>
<sequence length="131" mass="13523">MKKVVMLAALGFVAAAGSASAADVAAGEKVFAKCKICHAIGEGATNKVGPQLNGVIGRKAGSTDFKGYGEGLKKLGDEGLVWDEAKLTQYVKDPKAFNPTTKMAFVGVKDDTDLANVVAYVAQFGADGKPK</sequence>
<evidence type="ECO:0000313" key="10">
    <source>
        <dbReference type="Proteomes" id="UP000292781"/>
    </source>
</evidence>
<dbReference type="GO" id="GO:0009055">
    <property type="term" value="F:electron transfer activity"/>
    <property type="evidence" value="ECO:0007669"/>
    <property type="project" value="InterPro"/>
</dbReference>
<accession>A0A4V2KTG7</accession>
<dbReference type="PROSITE" id="PS51007">
    <property type="entry name" value="CYTC"/>
    <property type="match status" value="1"/>
</dbReference>
<dbReference type="AlphaFoldDB" id="A0A4V2KTG7"/>
<keyword evidence="3 6" id="KW-0479">Metal-binding</keyword>
<dbReference type="Pfam" id="PF00034">
    <property type="entry name" value="Cytochrom_C"/>
    <property type="match status" value="1"/>
</dbReference>
<keyword evidence="7" id="KW-0732">Signal</keyword>
<evidence type="ECO:0000256" key="6">
    <source>
        <dbReference type="PROSITE-ProRule" id="PRU00433"/>
    </source>
</evidence>
<reference evidence="9 10" key="1">
    <citation type="submission" date="2019-02" db="EMBL/GenBank/DDBJ databases">
        <title>Siculibacillus lacustris gen. nov., sp. nov., a new rosette-forming bacterium isolated from a freshwater crater lake (Lake St. Ana, Romania).</title>
        <authorList>
            <person name="Felfoldi T."/>
            <person name="Marton Z."/>
            <person name="Szabo A."/>
            <person name="Mentes A."/>
            <person name="Boka K."/>
            <person name="Marialigeti K."/>
            <person name="Mathe I."/>
            <person name="Koncz M."/>
            <person name="Schumann P."/>
            <person name="Toth E."/>
        </authorList>
    </citation>
    <scope>NUCLEOTIDE SEQUENCE [LARGE SCALE GENOMIC DNA]</scope>
    <source>
        <strain evidence="9 10">SA-279</strain>
    </source>
</reference>
<dbReference type="OrthoDB" id="9805828at2"/>
<evidence type="ECO:0000256" key="3">
    <source>
        <dbReference type="ARBA" id="ARBA00022723"/>
    </source>
</evidence>
<dbReference type="RefSeq" id="WP_131309850.1">
    <property type="nucleotide sequence ID" value="NZ_SJFN01000016.1"/>
</dbReference>
<evidence type="ECO:0000313" key="9">
    <source>
        <dbReference type="EMBL" id="TBW37214.1"/>
    </source>
</evidence>